<dbReference type="InterPro" id="IPR010730">
    <property type="entry name" value="HET"/>
</dbReference>
<dbReference type="EMBL" id="KZ613942">
    <property type="protein sequence ID" value="PMD42949.1"/>
    <property type="molecule type" value="Genomic_DNA"/>
</dbReference>
<gene>
    <name evidence="2" type="ORF">L207DRAFT_563755</name>
</gene>
<dbReference type="OrthoDB" id="3562689at2759"/>
<accession>A0A2J6RWR2</accession>
<dbReference type="Pfam" id="PF06985">
    <property type="entry name" value="HET"/>
    <property type="match status" value="1"/>
</dbReference>
<keyword evidence="3" id="KW-1185">Reference proteome</keyword>
<evidence type="ECO:0000313" key="2">
    <source>
        <dbReference type="EMBL" id="PMD42949.1"/>
    </source>
</evidence>
<reference evidence="2 3" key="1">
    <citation type="submission" date="2016-04" db="EMBL/GenBank/DDBJ databases">
        <title>A degradative enzymes factory behind the ericoid mycorrhizal symbiosis.</title>
        <authorList>
            <consortium name="DOE Joint Genome Institute"/>
            <person name="Martino E."/>
            <person name="Morin E."/>
            <person name="Grelet G."/>
            <person name="Kuo A."/>
            <person name="Kohler A."/>
            <person name="Daghino S."/>
            <person name="Barry K."/>
            <person name="Choi C."/>
            <person name="Cichocki N."/>
            <person name="Clum A."/>
            <person name="Copeland A."/>
            <person name="Hainaut M."/>
            <person name="Haridas S."/>
            <person name="Labutti K."/>
            <person name="Lindquist E."/>
            <person name="Lipzen A."/>
            <person name="Khouja H.-R."/>
            <person name="Murat C."/>
            <person name="Ohm R."/>
            <person name="Olson A."/>
            <person name="Spatafora J."/>
            <person name="Veneault-Fourrey C."/>
            <person name="Henrissat B."/>
            <person name="Grigoriev I."/>
            <person name="Martin F."/>
            <person name="Perotto S."/>
        </authorList>
    </citation>
    <scope>NUCLEOTIDE SEQUENCE [LARGE SCALE GENOMIC DNA]</scope>
    <source>
        <strain evidence="2 3">F</strain>
    </source>
</reference>
<evidence type="ECO:0000313" key="3">
    <source>
        <dbReference type="Proteomes" id="UP000235786"/>
    </source>
</evidence>
<feature type="domain" description="Heterokaryon incompatibility" evidence="1">
    <location>
        <begin position="234"/>
        <end position="387"/>
    </location>
</feature>
<evidence type="ECO:0000259" key="1">
    <source>
        <dbReference type="Pfam" id="PF06985"/>
    </source>
</evidence>
<name>A0A2J6RWR2_HYAVF</name>
<protein>
    <submittedName>
        <fullName evidence="2">HET-domain-containing protein</fullName>
    </submittedName>
</protein>
<dbReference type="STRING" id="1149755.A0A2J6RWR2"/>
<dbReference type="PANTHER" id="PTHR33112:SF13">
    <property type="entry name" value="HETEROKARYON INCOMPATIBILITY DOMAIN-CONTAINING PROTEIN"/>
    <property type="match status" value="1"/>
</dbReference>
<organism evidence="2 3">
    <name type="scientific">Hyaloscypha variabilis (strain UAMH 11265 / GT02V1 / F)</name>
    <name type="common">Meliniomyces variabilis</name>
    <dbReference type="NCBI Taxonomy" id="1149755"/>
    <lineage>
        <taxon>Eukaryota</taxon>
        <taxon>Fungi</taxon>
        <taxon>Dikarya</taxon>
        <taxon>Ascomycota</taxon>
        <taxon>Pezizomycotina</taxon>
        <taxon>Leotiomycetes</taxon>
        <taxon>Helotiales</taxon>
        <taxon>Hyaloscyphaceae</taxon>
        <taxon>Hyaloscypha</taxon>
        <taxon>Hyaloscypha variabilis</taxon>
    </lineage>
</organism>
<dbReference type="AlphaFoldDB" id="A0A2J6RWR2"/>
<proteinExistence type="predicted"/>
<dbReference type="Proteomes" id="UP000235786">
    <property type="component" value="Unassembled WGS sequence"/>
</dbReference>
<dbReference type="PANTHER" id="PTHR33112">
    <property type="entry name" value="DOMAIN PROTEIN, PUTATIVE-RELATED"/>
    <property type="match status" value="1"/>
</dbReference>
<sequence length="537" mass="61798">MDFFKSIPGVEVAQVARPTPSKRRKYSIHLTEREAAETRLARPDNFCICCHNLRWRHLGDHSPTKIGDLKKSSYEGCHTCGLLLDWVDRLMRAHDERGDKVLGKGLRGKVKGVDLRFRETLELDISIEGFPRGLRWELHTLLGTPALWTTIQPLPTVPGNTQSDSSALWILQKLHQCSKFHGYCAPEKELSRLPTRILDLGAPEWPKDSSLVQQYLTTDLKLYQPEADPSFDKYICLSHCWRKTDSMPKTTSCNIQEHLGRISYSSLPTTFQDAVVFTRKLCIRFLWIDSICIIQDDKDDWMREASKVCQVFQASYLTLCATTAPDCSHGLFVNSSRDELRDSRSMKIETTPWEVHARHPLDHSCIPASWQVIGKYPLLNRGWVYQERLLARRVLHFGPQELIWECASETTCECSLIDPFTPKQIHTQALQIKSAFKKMTRWHEVVEEYSKLALTFESDRLPALRGLITQFQSWETFRNVAGLWEGYLLFDLLWEAAGPERTRPDKRVIPTWLWATVTGNSGHVSYPDVNIISSIHF</sequence>